<reference evidence="1 2" key="1">
    <citation type="journal article" date="2022" name="New Phytol.">
        <title>Ecological generalism drives hyperdiversity of secondary metabolite gene clusters in xylarialean endophytes.</title>
        <authorList>
            <person name="Franco M.E.E."/>
            <person name="Wisecaver J.H."/>
            <person name="Arnold A.E."/>
            <person name="Ju Y.M."/>
            <person name="Slot J.C."/>
            <person name="Ahrendt S."/>
            <person name="Moore L.P."/>
            <person name="Eastman K.E."/>
            <person name="Scott K."/>
            <person name="Konkel Z."/>
            <person name="Mondo S.J."/>
            <person name="Kuo A."/>
            <person name="Hayes R.D."/>
            <person name="Haridas S."/>
            <person name="Andreopoulos B."/>
            <person name="Riley R."/>
            <person name="LaButti K."/>
            <person name="Pangilinan J."/>
            <person name="Lipzen A."/>
            <person name="Amirebrahimi M."/>
            <person name="Yan J."/>
            <person name="Adam C."/>
            <person name="Keymanesh K."/>
            <person name="Ng V."/>
            <person name="Louie K."/>
            <person name="Northen T."/>
            <person name="Drula E."/>
            <person name="Henrissat B."/>
            <person name="Hsieh H.M."/>
            <person name="Youens-Clark K."/>
            <person name="Lutzoni F."/>
            <person name="Miadlikowska J."/>
            <person name="Eastwood D.C."/>
            <person name="Hamelin R.C."/>
            <person name="Grigoriev I.V."/>
            <person name="U'Ren J.M."/>
        </authorList>
    </citation>
    <scope>NUCLEOTIDE SEQUENCE [LARGE SCALE GENOMIC DNA]</scope>
    <source>
        <strain evidence="1 2">ER1909</strain>
    </source>
</reference>
<accession>A0ACC0CZV0</accession>
<organism evidence="1 2">
    <name type="scientific">Hypoxylon rubiginosum</name>
    <dbReference type="NCBI Taxonomy" id="110542"/>
    <lineage>
        <taxon>Eukaryota</taxon>
        <taxon>Fungi</taxon>
        <taxon>Dikarya</taxon>
        <taxon>Ascomycota</taxon>
        <taxon>Pezizomycotina</taxon>
        <taxon>Sordariomycetes</taxon>
        <taxon>Xylariomycetidae</taxon>
        <taxon>Xylariales</taxon>
        <taxon>Hypoxylaceae</taxon>
        <taxon>Hypoxylon</taxon>
    </lineage>
</organism>
<evidence type="ECO:0000313" key="2">
    <source>
        <dbReference type="Proteomes" id="UP001497680"/>
    </source>
</evidence>
<sequence length="252" mass="27077">MYYLSLILLAVAYVFLMPCASITLIYFAAAITAKLSSHFEALGMVREAVNAQRISGFLIVAGILLLVVFIVVLFSVLNETLHSELVATHVTILNTITLIFTSLVAAYAWGWRQRFMAEGLDDLASVCHGTFVAAIMGFGLSLYGPVMLGREYEHIYCINSCRTSLSRIEELGALSQLVVPYGGLVDIDVKAGEAVLIAPATGSFGSGAVHIAAAMGARVIAMWRNSEALAKLSQISDGPGLGRWTCSRYLSC</sequence>
<keyword evidence="2" id="KW-1185">Reference proteome</keyword>
<evidence type="ECO:0000313" key="1">
    <source>
        <dbReference type="EMBL" id="KAI6085857.1"/>
    </source>
</evidence>
<name>A0ACC0CZV0_9PEZI</name>
<gene>
    <name evidence="1" type="ORF">F4821DRAFT_260552</name>
</gene>
<comment type="caution">
    <text evidence="1">The sequence shown here is derived from an EMBL/GenBank/DDBJ whole genome shotgun (WGS) entry which is preliminary data.</text>
</comment>
<dbReference type="EMBL" id="MU394321">
    <property type="protein sequence ID" value="KAI6085857.1"/>
    <property type="molecule type" value="Genomic_DNA"/>
</dbReference>
<protein>
    <submittedName>
        <fullName evidence="1">Uncharacterized protein</fullName>
    </submittedName>
</protein>
<proteinExistence type="predicted"/>
<dbReference type="Proteomes" id="UP001497680">
    <property type="component" value="Unassembled WGS sequence"/>
</dbReference>